<dbReference type="GO" id="GO:0015074">
    <property type="term" value="P:DNA integration"/>
    <property type="evidence" value="ECO:0007669"/>
    <property type="project" value="UniProtKB-KW"/>
</dbReference>
<comment type="caution">
    <text evidence="5">The sequence shown here is derived from an EMBL/GenBank/DDBJ whole genome shotgun (WGS) entry which is preliminary data.</text>
</comment>
<keyword evidence="2 3" id="KW-0238">DNA-binding</keyword>
<dbReference type="InterPro" id="IPR010998">
    <property type="entry name" value="Integrase_recombinase_N"/>
</dbReference>
<dbReference type="InterPro" id="IPR044068">
    <property type="entry name" value="CB"/>
</dbReference>
<gene>
    <name evidence="5" type="ORF">BDD26_2063</name>
</gene>
<evidence type="ECO:0000259" key="4">
    <source>
        <dbReference type="PROSITE" id="PS51900"/>
    </source>
</evidence>
<dbReference type="Pfam" id="PF12834">
    <property type="entry name" value="Phage_int_SAM_2"/>
    <property type="match status" value="1"/>
</dbReference>
<sequence length="135" mass="15318">MSRLIKELKFFARQGGGSHKTCHDRIRIAGRLGALLLSLNIQIKSLSHLKSKHVENYVDARLSQGVAKRTMQNEMSALRHIFRMAGRKKLETSPRLISEYTLQKSGLAVILIHMMVSLLSVRLEKILLNSLVLMK</sequence>
<proteinExistence type="predicted"/>
<evidence type="ECO:0000256" key="3">
    <source>
        <dbReference type="PROSITE-ProRule" id="PRU01248"/>
    </source>
</evidence>
<protein>
    <submittedName>
        <fullName evidence="5">Integrase-like protein</fullName>
    </submittedName>
</protein>
<evidence type="ECO:0000256" key="1">
    <source>
        <dbReference type="ARBA" id="ARBA00022908"/>
    </source>
</evidence>
<accession>A0A3D9UCS9</accession>
<keyword evidence="1" id="KW-0229">DNA integration</keyword>
<keyword evidence="6" id="KW-1185">Reference proteome</keyword>
<reference evidence="5 6" key="1">
    <citation type="submission" date="2018-08" db="EMBL/GenBank/DDBJ databases">
        <title>Genomic Encyclopedia of Archaeal and Bacterial Type Strains, Phase II (KMG-II): from individual species to whole genera.</title>
        <authorList>
            <person name="Goeker M."/>
        </authorList>
    </citation>
    <scope>NUCLEOTIDE SEQUENCE [LARGE SCALE GENOMIC DNA]</scope>
    <source>
        <strain evidence="5 6">DSM 17905</strain>
    </source>
</reference>
<dbReference type="InterPro" id="IPR024457">
    <property type="entry name" value="Putative_integrase_N"/>
</dbReference>
<dbReference type="Proteomes" id="UP000256294">
    <property type="component" value="Unassembled WGS sequence"/>
</dbReference>
<name>A0A3D9UCS9_9GAMM</name>
<evidence type="ECO:0000256" key="2">
    <source>
        <dbReference type="ARBA" id="ARBA00023125"/>
    </source>
</evidence>
<feature type="domain" description="Core-binding (CB)" evidence="4">
    <location>
        <begin position="1"/>
        <end position="86"/>
    </location>
</feature>
<evidence type="ECO:0000313" key="6">
    <source>
        <dbReference type="Proteomes" id="UP000256294"/>
    </source>
</evidence>
<dbReference type="EMBL" id="QTUB01000001">
    <property type="protein sequence ID" value="REF27298.1"/>
    <property type="molecule type" value="Genomic_DNA"/>
</dbReference>
<dbReference type="AlphaFoldDB" id="A0A3D9UCS9"/>
<dbReference type="GO" id="GO:0003677">
    <property type="term" value="F:DNA binding"/>
    <property type="evidence" value="ECO:0007669"/>
    <property type="project" value="UniProtKB-UniRule"/>
</dbReference>
<organism evidence="5 6">
    <name type="scientific">Xenorhabdus cabanillasii</name>
    <dbReference type="NCBI Taxonomy" id="351673"/>
    <lineage>
        <taxon>Bacteria</taxon>
        <taxon>Pseudomonadati</taxon>
        <taxon>Pseudomonadota</taxon>
        <taxon>Gammaproteobacteria</taxon>
        <taxon>Enterobacterales</taxon>
        <taxon>Morganellaceae</taxon>
        <taxon>Xenorhabdus</taxon>
    </lineage>
</organism>
<dbReference type="Gene3D" id="1.10.150.130">
    <property type="match status" value="1"/>
</dbReference>
<evidence type="ECO:0000313" key="5">
    <source>
        <dbReference type="EMBL" id="REF27298.1"/>
    </source>
</evidence>
<dbReference type="PROSITE" id="PS51900">
    <property type="entry name" value="CB"/>
    <property type="match status" value="1"/>
</dbReference>